<dbReference type="GO" id="GO:0046872">
    <property type="term" value="F:metal ion binding"/>
    <property type="evidence" value="ECO:0007669"/>
    <property type="project" value="UniProtKB-KW"/>
</dbReference>
<dbReference type="Proteomes" id="UP000613208">
    <property type="component" value="Unassembled WGS sequence"/>
</dbReference>
<organism evidence="3 4">
    <name type="scientific">Anaerostipes butyraticus</name>
    <dbReference type="NCBI Taxonomy" id="645466"/>
    <lineage>
        <taxon>Bacteria</taxon>
        <taxon>Bacillati</taxon>
        <taxon>Bacillota</taxon>
        <taxon>Clostridia</taxon>
        <taxon>Lachnospirales</taxon>
        <taxon>Lachnospiraceae</taxon>
        <taxon>Anaerostipes</taxon>
    </lineage>
</organism>
<reference evidence="3" key="1">
    <citation type="submission" date="2020-06" db="EMBL/GenBank/DDBJ databases">
        <title>Characterization of fructooligosaccharide metabolism and fructooligosaccharide-degrading enzymes in human commensal butyrate producers.</title>
        <authorList>
            <person name="Tanno H."/>
            <person name="Fujii T."/>
            <person name="Hirano K."/>
            <person name="Maeno S."/>
            <person name="Tonozuka T."/>
            <person name="Sakamoto M."/>
            <person name="Ohkuma M."/>
            <person name="Tochio T."/>
            <person name="Endo A."/>
        </authorList>
    </citation>
    <scope>NUCLEOTIDE SEQUENCE</scope>
    <source>
        <strain evidence="3">JCM 17466</strain>
    </source>
</reference>
<proteinExistence type="predicted"/>
<dbReference type="EMBL" id="BLYI01000027">
    <property type="protein sequence ID" value="GFO84938.1"/>
    <property type="molecule type" value="Genomic_DNA"/>
</dbReference>
<feature type="domain" description="Cupin type-2" evidence="2">
    <location>
        <begin position="39"/>
        <end position="106"/>
    </location>
</feature>
<dbReference type="PANTHER" id="PTHR35848">
    <property type="entry name" value="OXALATE-BINDING PROTEIN"/>
    <property type="match status" value="1"/>
</dbReference>
<dbReference type="InterPro" id="IPR051610">
    <property type="entry name" value="GPI/OXD"/>
</dbReference>
<dbReference type="InterPro" id="IPR013096">
    <property type="entry name" value="Cupin_2"/>
</dbReference>
<evidence type="ECO:0000313" key="4">
    <source>
        <dbReference type="Proteomes" id="UP000613208"/>
    </source>
</evidence>
<keyword evidence="1" id="KW-0479">Metal-binding</keyword>
<dbReference type="Pfam" id="PF07883">
    <property type="entry name" value="Cupin_2"/>
    <property type="match status" value="1"/>
</dbReference>
<name>A0A916VD92_9FIRM</name>
<sequence length="109" mass="11724">MKIDFKEIAEVKIPGMNGGTGQMSARMHRSEKGKIIPCKIHPGGSIGLHKHETSDDINYIIEGIGQAVCDGQKESLQAGVCHVCPKGSEHSIVNTGTEDLVMLTVVVER</sequence>
<keyword evidence="4" id="KW-1185">Reference proteome</keyword>
<gene>
    <name evidence="3" type="ORF">ANBU17_12850</name>
</gene>
<evidence type="ECO:0000256" key="1">
    <source>
        <dbReference type="ARBA" id="ARBA00022723"/>
    </source>
</evidence>
<dbReference type="Gene3D" id="2.60.120.10">
    <property type="entry name" value="Jelly Rolls"/>
    <property type="match status" value="1"/>
</dbReference>
<dbReference type="RefSeq" id="WP_201310649.1">
    <property type="nucleotide sequence ID" value="NZ_BLYI01000027.1"/>
</dbReference>
<accession>A0A916VD92</accession>
<protein>
    <submittedName>
        <fullName evidence="3">Oxalate-binding protein</fullName>
    </submittedName>
</protein>
<dbReference type="AlphaFoldDB" id="A0A916VD92"/>
<evidence type="ECO:0000313" key="3">
    <source>
        <dbReference type="EMBL" id="GFO84938.1"/>
    </source>
</evidence>
<comment type="caution">
    <text evidence="3">The sequence shown here is derived from an EMBL/GenBank/DDBJ whole genome shotgun (WGS) entry which is preliminary data.</text>
</comment>
<dbReference type="SUPFAM" id="SSF51182">
    <property type="entry name" value="RmlC-like cupins"/>
    <property type="match status" value="1"/>
</dbReference>
<dbReference type="InterPro" id="IPR014710">
    <property type="entry name" value="RmlC-like_jellyroll"/>
</dbReference>
<dbReference type="PANTHER" id="PTHR35848:SF6">
    <property type="entry name" value="CUPIN TYPE-2 DOMAIN-CONTAINING PROTEIN"/>
    <property type="match status" value="1"/>
</dbReference>
<evidence type="ECO:0000259" key="2">
    <source>
        <dbReference type="Pfam" id="PF07883"/>
    </source>
</evidence>
<dbReference type="InterPro" id="IPR011051">
    <property type="entry name" value="RmlC_Cupin_sf"/>
</dbReference>